<proteinExistence type="predicted"/>
<feature type="region of interest" description="Disordered" evidence="1">
    <location>
        <begin position="1"/>
        <end position="31"/>
    </location>
</feature>
<reference evidence="3" key="1">
    <citation type="submission" date="2014-09" db="EMBL/GenBank/DDBJ databases">
        <authorList>
            <person name="Sauder A.B."/>
            <person name="McKenzie Q.R."/>
            <person name="Temple L.M."/>
            <person name="Alexis B.K."/>
            <person name="Al-Atrache Z."/>
            <person name="Lewis L.O."/>
            <person name="Loesser-Casey K.E."/>
            <person name="Mitchell K.J."/>
        </authorList>
    </citation>
    <scope>NUCLEOTIDE SEQUENCE [LARGE SCALE GENOMIC DNA]</scope>
</reference>
<evidence type="ECO:0000256" key="1">
    <source>
        <dbReference type="SAM" id="MobiDB-lite"/>
    </source>
</evidence>
<evidence type="ECO:0000313" key="3">
    <source>
        <dbReference type="Proteomes" id="UP000026902"/>
    </source>
</evidence>
<feature type="compositionally biased region" description="Basic and acidic residues" evidence="1">
    <location>
        <begin position="153"/>
        <end position="163"/>
    </location>
</feature>
<dbReference type="EMBL" id="KJ489397">
    <property type="protein sequence ID" value="AHZ09636.1"/>
    <property type="molecule type" value="Genomic_DNA"/>
</dbReference>
<organism evidence="2 3">
    <name type="scientific">Bacillus phage CAM003</name>
    <dbReference type="NCBI Taxonomy" id="1486657"/>
    <lineage>
        <taxon>Viruses</taxon>
        <taxon>Duplodnaviria</taxon>
        <taxon>Heunggongvirae</taxon>
        <taxon>Uroviricota</taxon>
        <taxon>Caudoviricetes</taxon>
        <taxon>Herelleviridae</taxon>
        <taxon>Bastillevirinae</taxon>
        <taxon>Bastillevirus</taxon>
        <taxon>Bastillevirus CAM003</taxon>
    </lineage>
</organism>
<dbReference type="GeneID" id="19526502"/>
<dbReference type="RefSeq" id="YP_009037102.1">
    <property type="nucleotide sequence ID" value="NC_024216.1"/>
</dbReference>
<accession>A0A024B0F4</accession>
<feature type="region of interest" description="Disordered" evidence="1">
    <location>
        <begin position="144"/>
        <end position="169"/>
    </location>
</feature>
<dbReference type="KEGG" id="vg:19526502"/>
<protein>
    <submittedName>
        <fullName evidence="2">Uncharacterized protein</fullName>
    </submittedName>
</protein>
<name>A0A024B0F4_9CAUD</name>
<evidence type="ECO:0000313" key="2">
    <source>
        <dbReference type="EMBL" id="AHZ09636.1"/>
    </source>
</evidence>
<keyword evidence="3" id="KW-1185">Reference proteome</keyword>
<sequence>MTKDSTTKRSVSRGHGARGTSGLNNNGADAHTNALKKTTGKFRPSFVEMYDNVTEKDIALKETYALDLVSKHMNTPREMIQLEGKRNGEVVTLTCLDEVFYVKIGTSVIGKMSIRVQRSYKSRSLLYIFQERVLKDKKKTEHYKKNTTFKQKSKGEIAHDNRKVYRNSK</sequence>
<dbReference type="Proteomes" id="UP000026902">
    <property type="component" value="Segment"/>
</dbReference>